<comment type="caution">
    <text evidence="1">The sequence shown here is derived from an EMBL/GenBank/DDBJ whole genome shotgun (WGS) entry which is preliminary data.</text>
</comment>
<reference evidence="1 2" key="1">
    <citation type="journal article" date="2018" name="Sci. Rep.">
        <title>Genomic signatures of local adaptation to the degree of environmental predictability in rotifers.</title>
        <authorList>
            <person name="Franch-Gras L."/>
            <person name="Hahn C."/>
            <person name="Garcia-Roger E.M."/>
            <person name="Carmona M.J."/>
            <person name="Serra M."/>
            <person name="Gomez A."/>
        </authorList>
    </citation>
    <scope>NUCLEOTIDE SEQUENCE [LARGE SCALE GENOMIC DNA]</scope>
    <source>
        <strain evidence="1">HYR1</strain>
    </source>
</reference>
<organism evidence="1 2">
    <name type="scientific">Brachionus plicatilis</name>
    <name type="common">Marine rotifer</name>
    <name type="synonym">Brachionus muelleri</name>
    <dbReference type="NCBI Taxonomy" id="10195"/>
    <lineage>
        <taxon>Eukaryota</taxon>
        <taxon>Metazoa</taxon>
        <taxon>Spiralia</taxon>
        <taxon>Gnathifera</taxon>
        <taxon>Rotifera</taxon>
        <taxon>Eurotatoria</taxon>
        <taxon>Monogononta</taxon>
        <taxon>Pseudotrocha</taxon>
        <taxon>Ploima</taxon>
        <taxon>Brachionidae</taxon>
        <taxon>Brachionus</taxon>
    </lineage>
</organism>
<sequence length="79" mass="9475">MEQLVKKLGPFPYSSKPFWEKINRLRTNNVNSQIPTLNIDDKEFKTDKEKEDLFRAILCKTFFLITANFIFKLLKKDYN</sequence>
<dbReference type="AlphaFoldDB" id="A0A3M7R117"/>
<gene>
    <name evidence="1" type="ORF">BpHYR1_004146</name>
</gene>
<proteinExistence type="predicted"/>
<name>A0A3M7R117_BRAPC</name>
<keyword evidence="2" id="KW-1185">Reference proteome</keyword>
<accession>A0A3M7R117</accession>
<protein>
    <submittedName>
        <fullName evidence="1">Uncharacterized protein</fullName>
    </submittedName>
</protein>
<dbReference type="EMBL" id="REGN01004515">
    <property type="protein sequence ID" value="RNA17169.1"/>
    <property type="molecule type" value="Genomic_DNA"/>
</dbReference>
<evidence type="ECO:0000313" key="1">
    <source>
        <dbReference type="EMBL" id="RNA17169.1"/>
    </source>
</evidence>
<dbReference type="Proteomes" id="UP000276133">
    <property type="component" value="Unassembled WGS sequence"/>
</dbReference>
<evidence type="ECO:0000313" key="2">
    <source>
        <dbReference type="Proteomes" id="UP000276133"/>
    </source>
</evidence>